<dbReference type="OrthoDB" id="5242358at2759"/>
<dbReference type="Proteomes" id="UP000006753">
    <property type="component" value="Unassembled WGS sequence"/>
</dbReference>
<dbReference type="InParanoid" id="K1WYZ7"/>
<sequence length="185" mass="21363">MRNRPNTLETLNLSLQSNVKVYKEVKGKPSKSEWTGPHKLIARENETCKVLVNDRISEFRLVVVKPYYKTLLDTPNLEESLPPNRLTKAELLPVQLTRQPTTPATKIGSRPRKPKGSLAVRHSLRHFFASIKEFKDFDEQFLNHESDVIIVFFTHKKKADVALFTKLKNERVIITPGEQFVESRL</sequence>
<proteinExistence type="predicted"/>
<dbReference type="KEGG" id="mbe:MBM_03953"/>
<dbReference type="eggNOG" id="ENOG502RSXA">
    <property type="taxonomic scope" value="Eukaryota"/>
</dbReference>
<reference evidence="1 2" key="1">
    <citation type="journal article" date="2012" name="BMC Genomics">
        <title>Sequencing the genome of Marssonina brunnea reveals fungus-poplar co-evolution.</title>
        <authorList>
            <person name="Zhu S."/>
            <person name="Cao Y.-Z."/>
            <person name="Jiang C."/>
            <person name="Tan B.-Y."/>
            <person name="Wang Z."/>
            <person name="Feng S."/>
            <person name="Zhang L."/>
            <person name="Su X.-H."/>
            <person name="Brejova B."/>
            <person name="Vinar T."/>
            <person name="Xu M."/>
            <person name="Wang M.-X."/>
            <person name="Zhang S.-G."/>
            <person name="Huang M.-R."/>
            <person name="Wu R."/>
            <person name="Zhou Y."/>
        </authorList>
    </citation>
    <scope>NUCLEOTIDE SEQUENCE [LARGE SCALE GENOMIC DNA]</scope>
    <source>
        <strain evidence="1 2">MB_m1</strain>
    </source>
</reference>
<protein>
    <submittedName>
        <fullName evidence="1">Uncharacterized protein</fullName>
    </submittedName>
</protein>
<gene>
    <name evidence="1" type="ORF">MBM_03953</name>
</gene>
<organism evidence="1 2">
    <name type="scientific">Marssonina brunnea f. sp. multigermtubi (strain MB_m1)</name>
    <name type="common">Marssonina leaf spot fungus</name>
    <dbReference type="NCBI Taxonomy" id="1072389"/>
    <lineage>
        <taxon>Eukaryota</taxon>
        <taxon>Fungi</taxon>
        <taxon>Dikarya</taxon>
        <taxon>Ascomycota</taxon>
        <taxon>Pezizomycotina</taxon>
        <taxon>Leotiomycetes</taxon>
        <taxon>Helotiales</taxon>
        <taxon>Drepanopezizaceae</taxon>
        <taxon>Drepanopeziza</taxon>
    </lineage>
</organism>
<keyword evidence="2" id="KW-1185">Reference proteome</keyword>
<evidence type="ECO:0000313" key="2">
    <source>
        <dbReference type="Proteomes" id="UP000006753"/>
    </source>
</evidence>
<dbReference type="EMBL" id="JH921434">
    <property type="protein sequence ID" value="EKD18181.1"/>
    <property type="molecule type" value="Genomic_DNA"/>
</dbReference>
<evidence type="ECO:0000313" key="1">
    <source>
        <dbReference type="EMBL" id="EKD18181.1"/>
    </source>
</evidence>
<accession>K1WYZ7</accession>
<dbReference type="HOGENOM" id="CLU_1461617_0_0_1"/>
<dbReference type="AlphaFoldDB" id="K1WYZ7"/>
<name>K1WYZ7_MARBU</name>